<dbReference type="Proteomes" id="UP000485058">
    <property type="component" value="Unassembled WGS sequence"/>
</dbReference>
<dbReference type="EC" id="6.3.4.13" evidence="2"/>
<evidence type="ECO:0000256" key="8">
    <source>
        <dbReference type="ARBA" id="ARBA00042242"/>
    </source>
</evidence>
<keyword evidence="5" id="KW-0658">Purine biosynthesis</keyword>
<dbReference type="InterPro" id="IPR013815">
    <property type="entry name" value="ATP_grasp_subdomain_1"/>
</dbReference>
<dbReference type="Pfam" id="PF01071">
    <property type="entry name" value="GARS_A"/>
    <property type="match status" value="1"/>
</dbReference>
<evidence type="ECO:0000256" key="4">
    <source>
        <dbReference type="ARBA" id="ARBA00022741"/>
    </source>
</evidence>
<dbReference type="FunFam" id="3.30.1490.20:FF:000006">
    <property type="entry name" value="phosphoribosylamine--glycine ligase, chloroplastic-like"/>
    <property type="match status" value="1"/>
</dbReference>
<dbReference type="SUPFAM" id="SSF56059">
    <property type="entry name" value="Glutathione synthetase ATP-binding domain-like"/>
    <property type="match status" value="1"/>
</dbReference>
<dbReference type="SMART" id="SM01209">
    <property type="entry name" value="GARS_A"/>
    <property type="match status" value="1"/>
</dbReference>
<dbReference type="Gene3D" id="3.90.600.10">
    <property type="entry name" value="Phosphoribosylglycinamide synthetase, C-terminal domain"/>
    <property type="match status" value="1"/>
</dbReference>
<dbReference type="InterPro" id="IPR020559">
    <property type="entry name" value="PRibGlycinamide_synth_CS"/>
</dbReference>
<proteinExistence type="inferred from homology"/>
<dbReference type="GO" id="GO:0006189">
    <property type="term" value="P:'de novo' IMP biosynthetic process"/>
    <property type="evidence" value="ECO:0007669"/>
    <property type="project" value="UniProtKB-UniPathway"/>
</dbReference>
<evidence type="ECO:0000313" key="12">
    <source>
        <dbReference type="EMBL" id="GFH18474.1"/>
    </source>
</evidence>
<keyword evidence="4 10" id="KW-0547">Nucleotide-binding</keyword>
<gene>
    <name evidence="12" type="ORF">HaLaN_15288</name>
</gene>
<evidence type="ECO:0000256" key="3">
    <source>
        <dbReference type="ARBA" id="ARBA00022598"/>
    </source>
</evidence>
<keyword evidence="13" id="KW-1185">Reference proteome</keyword>
<comment type="similarity">
    <text evidence="7">Belongs to the GARS family.</text>
</comment>
<dbReference type="PROSITE" id="PS00184">
    <property type="entry name" value="GARS"/>
    <property type="match status" value="1"/>
</dbReference>
<evidence type="ECO:0000256" key="9">
    <source>
        <dbReference type="ARBA" id="ARBA00042864"/>
    </source>
</evidence>
<evidence type="ECO:0000259" key="11">
    <source>
        <dbReference type="PROSITE" id="PS50975"/>
    </source>
</evidence>
<dbReference type="AlphaFoldDB" id="A0A699ZI02"/>
<dbReference type="InterPro" id="IPR011054">
    <property type="entry name" value="Rudment_hybrid_motif"/>
</dbReference>
<dbReference type="PROSITE" id="PS50975">
    <property type="entry name" value="ATP_GRASP"/>
    <property type="match status" value="1"/>
</dbReference>
<evidence type="ECO:0000256" key="1">
    <source>
        <dbReference type="ARBA" id="ARBA00005174"/>
    </source>
</evidence>
<dbReference type="InterPro" id="IPR037123">
    <property type="entry name" value="PRibGlycinamide_synth_C_sf"/>
</dbReference>
<evidence type="ECO:0000256" key="5">
    <source>
        <dbReference type="ARBA" id="ARBA00022755"/>
    </source>
</evidence>
<evidence type="ECO:0000256" key="6">
    <source>
        <dbReference type="ARBA" id="ARBA00022840"/>
    </source>
</evidence>
<dbReference type="InterPro" id="IPR011761">
    <property type="entry name" value="ATP-grasp"/>
</dbReference>
<dbReference type="GO" id="GO:0005524">
    <property type="term" value="F:ATP binding"/>
    <property type="evidence" value="ECO:0007669"/>
    <property type="project" value="UniProtKB-UniRule"/>
</dbReference>
<dbReference type="GO" id="GO:0004637">
    <property type="term" value="F:phosphoribosylamine-glycine ligase activity"/>
    <property type="evidence" value="ECO:0007669"/>
    <property type="project" value="UniProtKB-EC"/>
</dbReference>
<feature type="domain" description="ATP-grasp" evidence="11">
    <location>
        <begin position="13"/>
        <end position="205"/>
    </location>
</feature>
<sequence length="260" mass="27895">MQVCLVPWPWLNLDICKKYNIPTAAYEKFTDPGKAKDFIRSLGTPVVVKASGLAAGKGVVVAQSLEEALRAVDDMMVRRVFGAAGEALVVEEFLEGEEASLFALVNGEQCTPLVAAQDHKAVGDGDTGPNTGGMGTYSPAPVATPAIVQQAMEELVYRTARGMAAEGCPFAKLLEHNVRFGDPECQSLMARLDSDLTQALLQAVSGRMHEVDLHWRPEAAVTVVMAAKGYPGEYRQGTLIRGLEHVTDAKVCPACCTLLY</sequence>
<evidence type="ECO:0000256" key="2">
    <source>
        <dbReference type="ARBA" id="ARBA00013255"/>
    </source>
</evidence>
<dbReference type="UniPathway" id="UPA00074">
    <property type="reaction ID" value="UER00125"/>
</dbReference>
<comment type="pathway">
    <text evidence="1">Purine metabolism; IMP biosynthesis via de novo pathway; N(1)-(5-phospho-D-ribosyl)glycinamide from 5-phospho-alpha-D-ribose 1-diphosphate: step 2/2.</text>
</comment>
<dbReference type="PANTHER" id="PTHR43472:SF1">
    <property type="entry name" value="PHOSPHORIBOSYLAMINE--GLYCINE LIGASE, CHLOROPLASTIC"/>
    <property type="match status" value="1"/>
</dbReference>
<keyword evidence="6 10" id="KW-0067">ATP-binding</keyword>
<protein>
    <recommendedName>
        <fullName evidence="2">phosphoribosylamine--glycine ligase</fullName>
        <ecNumber evidence="2">6.3.4.13</ecNumber>
    </recommendedName>
    <alternativeName>
        <fullName evidence="8">Glycinamide ribonucleotide synthetase</fullName>
    </alternativeName>
    <alternativeName>
        <fullName evidence="9">Phosphoribosylglycinamide synthetase</fullName>
    </alternativeName>
</protein>
<keyword evidence="3" id="KW-0436">Ligase</keyword>
<dbReference type="Gene3D" id="3.30.1490.20">
    <property type="entry name" value="ATP-grasp fold, A domain"/>
    <property type="match status" value="1"/>
</dbReference>
<accession>A0A699ZI02</accession>
<organism evidence="12 13">
    <name type="scientific">Haematococcus lacustris</name>
    <name type="common">Green alga</name>
    <name type="synonym">Haematococcus pluvialis</name>
    <dbReference type="NCBI Taxonomy" id="44745"/>
    <lineage>
        <taxon>Eukaryota</taxon>
        <taxon>Viridiplantae</taxon>
        <taxon>Chlorophyta</taxon>
        <taxon>core chlorophytes</taxon>
        <taxon>Chlorophyceae</taxon>
        <taxon>CS clade</taxon>
        <taxon>Chlamydomonadales</taxon>
        <taxon>Haematococcaceae</taxon>
        <taxon>Haematococcus</taxon>
    </lineage>
</organism>
<dbReference type="InterPro" id="IPR020561">
    <property type="entry name" value="PRibGlycinamid_synth_ATP-grasp"/>
</dbReference>
<evidence type="ECO:0000313" key="13">
    <source>
        <dbReference type="Proteomes" id="UP000485058"/>
    </source>
</evidence>
<evidence type="ECO:0000256" key="7">
    <source>
        <dbReference type="ARBA" id="ARBA00038345"/>
    </source>
</evidence>
<dbReference type="GO" id="GO:0009113">
    <property type="term" value="P:purine nucleobase biosynthetic process"/>
    <property type="evidence" value="ECO:0007669"/>
    <property type="project" value="InterPro"/>
</dbReference>
<dbReference type="GO" id="GO:0046872">
    <property type="term" value="F:metal ion binding"/>
    <property type="evidence" value="ECO:0007669"/>
    <property type="project" value="InterPro"/>
</dbReference>
<dbReference type="SUPFAM" id="SSF51246">
    <property type="entry name" value="Rudiment single hybrid motif"/>
    <property type="match status" value="1"/>
</dbReference>
<name>A0A699ZI02_HAELA</name>
<comment type="caution">
    <text evidence="12">The sequence shown here is derived from an EMBL/GenBank/DDBJ whole genome shotgun (WGS) entry which is preliminary data.</text>
</comment>
<dbReference type="EMBL" id="BLLF01001306">
    <property type="protein sequence ID" value="GFH18474.1"/>
    <property type="molecule type" value="Genomic_DNA"/>
</dbReference>
<evidence type="ECO:0000256" key="10">
    <source>
        <dbReference type="PROSITE-ProRule" id="PRU00409"/>
    </source>
</evidence>
<dbReference type="InterPro" id="IPR000115">
    <property type="entry name" value="PRibGlycinamide_synth"/>
</dbReference>
<dbReference type="Gene3D" id="3.30.470.20">
    <property type="entry name" value="ATP-grasp fold, B domain"/>
    <property type="match status" value="1"/>
</dbReference>
<dbReference type="PANTHER" id="PTHR43472">
    <property type="entry name" value="PHOSPHORIBOSYLAMINE--GLYCINE LIGASE"/>
    <property type="match status" value="1"/>
</dbReference>
<reference evidence="12 13" key="1">
    <citation type="submission" date="2020-02" db="EMBL/GenBank/DDBJ databases">
        <title>Draft genome sequence of Haematococcus lacustris strain NIES-144.</title>
        <authorList>
            <person name="Morimoto D."/>
            <person name="Nakagawa S."/>
            <person name="Yoshida T."/>
            <person name="Sawayama S."/>
        </authorList>
    </citation>
    <scope>NUCLEOTIDE SEQUENCE [LARGE SCALE GENOMIC DNA]</scope>
    <source>
        <strain evidence="12 13">NIES-144</strain>
    </source>
</reference>